<dbReference type="AlphaFoldDB" id="A0A6J4VBN7"/>
<organism evidence="2">
    <name type="scientific">uncultured Thermomicrobiales bacterium</name>
    <dbReference type="NCBI Taxonomy" id="1645740"/>
    <lineage>
        <taxon>Bacteria</taxon>
        <taxon>Pseudomonadati</taxon>
        <taxon>Thermomicrobiota</taxon>
        <taxon>Thermomicrobia</taxon>
        <taxon>Thermomicrobiales</taxon>
        <taxon>environmental samples</taxon>
    </lineage>
</organism>
<reference evidence="2" key="1">
    <citation type="submission" date="2020-02" db="EMBL/GenBank/DDBJ databases">
        <authorList>
            <person name="Meier V. D."/>
        </authorList>
    </citation>
    <scope>NUCLEOTIDE SEQUENCE</scope>
    <source>
        <strain evidence="2">AVDCRST_MAG49</strain>
    </source>
</reference>
<evidence type="ECO:0000313" key="2">
    <source>
        <dbReference type="EMBL" id="CAA9574334.1"/>
    </source>
</evidence>
<gene>
    <name evidence="2" type="ORF">AVDCRST_MAG49-3990</name>
</gene>
<proteinExistence type="predicted"/>
<feature type="transmembrane region" description="Helical" evidence="1">
    <location>
        <begin position="20"/>
        <end position="44"/>
    </location>
</feature>
<keyword evidence="1" id="KW-0812">Transmembrane</keyword>
<sequence>MSGRRRRGGGARGRLSERGILLVVAGVLMVSILCMLVVVLGVILGR</sequence>
<protein>
    <submittedName>
        <fullName evidence="2">Uncharacterized protein</fullName>
    </submittedName>
</protein>
<dbReference type="EMBL" id="CADCWG010000289">
    <property type="protein sequence ID" value="CAA9574334.1"/>
    <property type="molecule type" value="Genomic_DNA"/>
</dbReference>
<accession>A0A6J4VBN7</accession>
<keyword evidence="1" id="KW-0472">Membrane</keyword>
<name>A0A6J4VBN7_9BACT</name>
<keyword evidence="1" id="KW-1133">Transmembrane helix</keyword>
<evidence type="ECO:0000256" key="1">
    <source>
        <dbReference type="SAM" id="Phobius"/>
    </source>
</evidence>